<protein>
    <submittedName>
        <fullName evidence="2">Phosphatase</fullName>
    </submittedName>
</protein>
<proteinExistence type="predicted"/>
<reference evidence="3" key="1">
    <citation type="journal article" date="2019" name="Int. J. Syst. Evol. Microbiol.">
        <title>The Global Catalogue of Microorganisms (GCM) 10K type strain sequencing project: providing services to taxonomists for standard genome sequencing and annotation.</title>
        <authorList>
            <consortium name="The Broad Institute Genomics Platform"/>
            <consortium name="The Broad Institute Genome Sequencing Center for Infectious Disease"/>
            <person name="Wu L."/>
            <person name="Ma J."/>
        </authorList>
    </citation>
    <scope>NUCLEOTIDE SEQUENCE [LARGE SCALE GENOMIC DNA]</scope>
    <source>
        <strain evidence="3">JCM 13850</strain>
    </source>
</reference>
<evidence type="ECO:0000256" key="1">
    <source>
        <dbReference type="SAM" id="MobiDB-lite"/>
    </source>
</evidence>
<dbReference type="RefSeq" id="WP_344266014.1">
    <property type="nucleotide sequence ID" value="NZ_BAAAMR010000020.1"/>
</dbReference>
<feature type="region of interest" description="Disordered" evidence="1">
    <location>
        <begin position="199"/>
        <end position="218"/>
    </location>
</feature>
<dbReference type="EMBL" id="BAAAMR010000020">
    <property type="protein sequence ID" value="GAA2134017.1"/>
    <property type="molecule type" value="Genomic_DNA"/>
</dbReference>
<dbReference type="InterPro" id="IPR031423">
    <property type="entry name" value="Phosphatase_SCO2771"/>
</dbReference>
<dbReference type="Pfam" id="PF15698">
    <property type="entry name" value="Phosphatase"/>
    <property type="match status" value="1"/>
</dbReference>
<comment type="caution">
    <text evidence="2">The sequence shown here is derived from an EMBL/GenBank/DDBJ whole genome shotgun (WGS) entry which is preliminary data.</text>
</comment>
<sequence>MADTGRPPARDELRAHLVRTMIAGDVATPRQNNLLHYRRMAAGNPYYQFGLELKPSWTERSVLEMMVERCGVNADPRHVYGDDTIDPEITLDTLEAMGDRIGLAARRKETVVIATGHPATLTPVYQAVARALEGAGCRILTPAAGWTYEIDIDYGGSDLRRIVYAEPGVAMLEGEDFRTHHTHDPHPMEAMLRELASGGTAAASADSGNSRTTSGEPDVWPDLAIADHGWAGAAGQAGIDTVGFADCNDPALFAGAAEGKVDVVVPLDDGVSPHHYAPLTAYLLARAGLYSGV</sequence>
<dbReference type="Proteomes" id="UP001501020">
    <property type="component" value="Unassembled WGS sequence"/>
</dbReference>
<accession>A0ABP5KQ86</accession>
<keyword evidence="3" id="KW-1185">Reference proteome</keyword>
<evidence type="ECO:0000313" key="2">
    <source>
        <dbReference type="EMBL" id="GAA2134017.1"/>
    </source>
</evidence>
<gene>
    <name evidence="2" type="ORF">GCM10009727_27620</name>
</gene>
<name>A0ABP5KQ86_9ACTN</name>
<feature type="compositionally biased region" description="Low complexity" evidence="1">
    <location>
        <begin position="199"/>
        <end position="208"/>
    </location>
</feature>
<organism evidence="2 3">
    <name type="scientific">Actinomadura napierensis</name>
    <dbReference type="NCBI Taxonomy" id="267854"/>
    <lineage>
        <taxon>Bacteria</taxon>
        <taxon>Bacillati</taxon>
        <taxon>Actinomycetota</taxon>
        <taxon>Actinomycetes</taxon>
        <taxon>Streptosporangiales</taxon>
        <taxon>Thermomonosporaceae</taxon>
        <taxon>Actinomadura</taxon>
    </lineage>
</organism>
<evidence type="ECO:0000313" key="3">
    <source>
        <dbReference type="Proteomes" id="UP001501020"/>
    </source>
</evidence>